<dbReference type="AlphaFoldDB" id="A0A1X7P8Z7"/>
<evidence type="ECO:0000259" key="2">
    <source>
        <dbReference type="Pfam" id="PF01425"/>
    </source>
</evidence>
<dbReference type="GO" id="GO:0003824">
    <property type="term" value="F:catalytic activity"/>
    <property type="evidence" value="ECO:0007669"/>
    <property type="project" value="InterPro"/>
</dbReference>
<comment type="similarity">
    <text evidence="1">Belongs to the amidase family.</text>
</comment>
<dbReference type="Proteomes" id="UP000193711">
    <property type="component" value="Unassembled WGS sequence"/>
</dbReference>
<evidence type="ECO:0000256" key="1">
    <source>
        <dbReference type="ARBA" id="ARBA00009199"/>
    </source>
</evidence>
<organism evidence="3 4">
    <name type="scientific">Rathayibacter oskolensis</name>
    <dbReference type="NCBI Taxonomy" id="1891671"/>
    <lineage>
        <taxon>Bacteria</taxon>
        <taxon>Bacillati</taxon>
        <taxon>Actinomycetota</taxon>
        <taxon>Actinomycetes</taxon>
        <taxon>Micrococcales</taxon>
        <taxon>Microbacteriaceae</taxon>
        <taxon>Rathayibacter</taxon>
    </lineage>
</organism>
<dbReference type="InterPro" id="IPR036928">
    <property type="entry name" value="AS_sf"/>
</dbReference>
<feature type="domain" description="Amidase" evidence="2">
    <location>
        <begin position="25"/>
        <end position="456"/>
    </location>
</feature>
<dbReference type="RefSeq" id="WP_085477142.1">
    <property type="nucleotide sequence ID" value="NZ_FXBM01000002.1"/>
</dbReference>
<gene>
    <name evidence="3" type="ORF">SAMN06295885_2807</name>
</gene>
<proteinExistence type="inferred from homology"/>
<protein>
    <submittedName>
        <fullName evidence="3">Amidase</fullName>
    </submittedName>
</protein>
<keyword evidence="4" id="KW-1185">Reference proteome</keyword>
<dbReference type="InterPro" id="IPR000120">
    <property type="entry name" value="Amidase"/>
</dbReference>
<dbReference type="Pfam" id="PF01425">
    <property type="entry name" value="Amidase"/>
    <property type="match status" value="1"/>
</dbReference>
<name>A0A1X7P8Z7_9MICO</name>
<dbReference type="EMBL" id="FXBM01000002">
    <property type="protein sequence ID" value="SMH46639.1"/>
    <property type="molecule type" value="Genomic_DNA"/>
</dbReference>
<dbReference type="PANTHER" id="PTHR11895">
    <property type="entry name" value="TRANSAMIDASE"/>
    <property type="match status" value="1"/>
</dbReference>
<evidence type="ECO:0000313" key="4">
    <source>
        <dbReference type="Proteomes" id="UP000193711"/>
    </source>
</evidence>
<dbReference type="InterPro" id="IPR023631">
    <property type="entry name" value="Amidase_dom"/>
</dbReference>
<evidence type="ECO:0000313" key="3">
    <source>
        <dbReference type="EMBL" id="SMH46639.1"/>
    </source>
</evidence>
<sequence>MFELHHLSAQEQWDWLQRGEVTPLELVDHYLARIERWNGELGAFTTVTPELARARAASLAAGAVPRTAALWGLPSGDKDLWRRAGVRTTSGSLLRADFVPDASDEIVDVLDAAGAVSLGKTAAPEFGMPSYTESRVGPPAVTPWDTSRGAGGSSGGAAVAVAAGLLPFAPASDGGGSIRIPAAACGLVGLKPSRGRVPAASGVGGVGGLTVAGPITRSVADAGLLLEGMLERRSGAIPQRYALAAPGDGDGSFLGAAVRGEGRFQIGVLTASPWDDAYEIGLAPEARAALDEGIAALDALGHGLEEAELPPSAAYPAAFRALWQSSAAALPIEGADLDLLQPLTRWLVTEGRRRSARDLMEAAATLSAFERSVIAAFSAFDAVLTPSLTMTPRPVGWYDPEDAEHDFAQQVQYTPYTSFVNVSGLPAITLPLSRTADGLPMGIQLIGRPGGEAVLLSIGAQLERRARWQRRHPPQW</sequence>
<dbReference type="Gene3D" id="3.90.1300.10">
    <property type="entry name" value="Amidase signature (AS) domain"/>
    <property type="match status" value="1"/>
</dbReference>
<dbReference type="SUPFAM" id="SSF75304">
    <property type="entry name" value="Amidase signature (AS) enzymes"/>
    <property type="match status" value="1"/>
</dbReference>
<dbReference type="OrthoDB" id="5175573at2"/>
<dbReference type="STRING" id="1891671.SAMN06295885_2807"/>
<accession>A0A1X7P8Z7</accession>
<dbReference type="PROSITE" id="PS00571">
    <property type="entry name" value="AMIDASES"/>
    <property type="match status" value="1"/>
</dbReference>
<reference evidence="4" key="1">
    <citation type="submission" date="2017-04" db="EMBL/GenBank/DDBJ databases">
        <authorList>
            <person name="Varghese N."/>
            <person name="Submissions S."/>
        </authorList>
    </citation>
    <scope>NUCLEOTIDE SEQUENCE [LARGE SCALE GENOMIC DNA]</scope>
    <source>
        <strain evidence="4">VKM Ac-2121</strain>
    </source>
</reference>
<dbReference type="PANTHER" id="PTHR11895:SF7">
    <property type="entry name" value="GLUTAMYL-TRNA(GLN) AMIDOTRANSFERASE SUBUNIT A, MITOCHONDRIAL"/>
    <property type="match status" value="1"/>
</dbReference>
<dbReference type="InterPro" id="IPR020556">
    <property type="entry name" value="Amidase_CS"/>
</dbReference>